<keyword evidence="4" id="KW-0496">Mitochondrion</keyword>
<dbReference type="CDD" id="cd07306">
    <property type="entry name" value="Porin3_VDAC"/>
    <property type="match status" value="1"/>
</dbReference>
<comment type="subcellular location">
    <subcellularLocation>
        <location evidence="1">Mitochondrion outer membrane</location>
    </subcellularLocation>
</comment>
<evidence type="ECO:0000313" key="7">
    <source>
        <dbReference type="Proteomes" id="UP001642540"/>
    </source>
</evidence>
<dbReference type="InterPro" id="IPR027246">
    <property type="entry name" value="Porin_Euk/Tom40"/>
</dbReference>
<reference evidence="6 7" key="1">
    <citation type="submission" date="2024-08" db="EMBL/GenBank/DDBJ databases">
        <authorList>
            <person name="Cucini C."/>
            <person name="Frati F."/>
        </authorList>
    </citation>
    <scope>NUCLEOTIDE SEQUENCE [LARGE SCALE GENOMIC DNA]</scope>
</reference>
<evidence type="ECO:0000256" key="2">
    <source>
        <dbReference type="ARBA" id="ARBA00007780"/>
    </source>
</evidence>
<keyword evidence="5" id="KW-0813">Transport</keyword>
<keyword evidence="3" id="KW-0472">Membrane</keyword>
<accession>A0ABP1S5U8</accession>
<gene>
    <name evidence="6" type="ORF">ODALV1_LOCUS29867</name>
</gene>
<dbReference type="InterPro" id="IPR023614">
    <property type="entry name" value="Porin_dom_sf"/>
</dbReference>
<comment type="caution">
    <text evidence="6">The sequence shown here is derived from an EMBL/GenBank/DDBJ whole genome shotgun (WGS) entry which is preliminary data.</text>
</comment>
<evidence type="ECO:0000313" key="6">
    <source>
        <dbReference type="EMBL" id="CAL8143752.1"/>
    </source>
</evidence>
<dbReference type="PRINTS" id="PR00185">
    <property type="entry name" value="EUKARYTPORIN"/>
</dbReference>
<sequence length="289" mass="30897">MSCKPANGFPTFSELGKECKDLFQKGYHIGLFKINVKNTTCHGIEVTTSGTHTIDDKSGKGEVQIKAKYPQAPGLATTTRWDTENIYTNEISFQDPIPGGKVGLNLRLNGDTGAKGGAVQFLYEHRNLTLDASFDGGEGSNMLAGASIVGGHKGLLAGYKLKFDANENALKANDLALGYRCRDYGVLLALDNLSVVNGTYYNQVNRQVQVGASAVIGAEGGPQFSLAGRYLFNLNGHTIRAKIDNQSVLGLGMELKVMPGFMAFASGSIDLKNFTAGPHKVGFGLEFGY</sequence>
<organism evidence="6 7">
    <name type="scientific">Orchesella dallaii</name>
    <dbReference type="NCBI Taxonomy" id="48710"/>
    <lineage>
        <taxon>Eukaryota</taxon>
        <taxon>Metazoa</taxon>
        <taxon>Ecdysozoa</taxon>
        <taxon>Arthropoda</taxon>
        <taxon>Hexapoda</taxon>
        <taxon>Collembola</taxon>
        <taxon>Entomobryomorpha</taxon>
        <taxon>Entomobryoidea</taxon>
        <taxon>Orchesellidae</taxon>
        <taxon>Orchesellinae</taxon>
        <taxon>Orchesella</taxon>
    </lineage>
</organism>
<keyword evidence="3" id="KW-1134">Transmembrane beta strand</keyword>
<keyword evidence="5" id="KW-0406">Ion transport</keyword>
<keyword evidence="3" id="KW-0812">Transmembrane</keyword>
<dbReference type="PANTHER" id="PTHR11743:SF70">
    <property type="entry name" value="GH26960P-RELATED"/>
    <property type="match status" value="1"/>
</dbReference>
<dbReference type="PANTHER" id="PTHR11743">
    <property type="entry name" value="VOLTAGE-DEPENDENT ANION-SELECTIVE CHANNEL"/>
    <property type="match status" value="1"/>
</dbReference>
<dbReference type="EMBL" id="CAXLJM020000160">
    <property type="protein sequence ID" value="CAL8143752.1"/>
    <property type="molecule type" value="Genomic_DNA"/>
</dbReference>
<protein>
    <recommendedName>
        <fullName evidence="8">Voltage-dependent anion-selective channel</fullName>
    </recommendedName>
</protein>
<comment type="similarity">
    <text evidence="2">Belongs to the eukaryotic mitochondrial porin family.</text>
</comment>
<keyword evidence="4" id="KW-1000">Mitochondrion outer membrane</keyword>
<dbReference type="InterPro" id="IPR001925">
    <property type="entry name" value="Porin_Euk"/>
</dbReference>
<dbReference type="Pfam" id="PF01459">
    <property type="entry name" value="Porin_3"/>
    <property type="match status" value="1"/>
</dbReference>
<evidence type="ECO:0000256" key="4">
    <source>
        <dbReference type="ARBA" id="ARBA00022787"/>
    </source>
</evidence>
<evidence type="ECO:0000256" key="5">
    <source>
        <dbReference type="ARBA" id="ARBA00023114"/>
    </source>
</evidence>
<evidence type="ECO:0008006" key="8">
    <source>
        <dbReference type="Google" id="ProtNLM"/>
    </source>
</evidence>
<keyword evidence="5" id="KW-0626">Porin</keyword>
<keyword evidence="7" id="KW-1185">Reference proteome</keyword>
<dbReference type="Gene3D" id="2.40.160.10">
    <property type="entry name" value="Porin"/>
    <property type="match status" value="1"/>
</dbReference>
<dbReference type="Proteomes" id="UP001642540">
    <property type="component" value="Unassembled WGS sequence"/>
</dbReference>
<evidence type="ECO:0000256" key="3">
    <source>
        <dbReference type="ARBA" id="ARBA00022452"/>
    </source>
</evidence>
<proteinExistence type="inferred from homology"/>
<name>A0ABP1S5U8_9HEXA</name>
<evidence type="ECO:0000256" key="1">
    <source>
        <dbReference type="ARBA" id="ARBA00004294"/>
    </source>
</evidence>